<dbReference type="FunFam" id="3.40.50.2300:FF:000001">
    <property type="entry name" value="DNA-binding response regulator PhoB"/>
    <property type="match status" value="1"/>
</dbReference>
<evidence type="ECO:0000313" key="11">
    <source>
        <dbReference type="Proteomes" id="UP000253426"/>
    </source>
</evidence>
<dbReference type="GO" id="GO:0032993">
    <property type="term" value="C:protein-DNA complex"/>
    <property type="evidence" value="ECO:0007669"/>
    <property type="project" value="TreeGrafter"/>
</dbReference>
<keyword evidence="2" id="KW-0902">Two-component regulatory system</keyword>
<dbReference type="PROSITE" id="PS50110">
    <property type="entry name" value="RESPONSE_REGULATORY"/>
    <property type="match status" value="1"/>
</dbReference>
<dbReference type="Pfam" id="PF00072">
    <property type="entry name" value="Response_reg"/>
    <property type="match status" value="1"/>
</dbReference>
<evidence type="ECO:0000256" key="1">
    <source>
        <dbReference type="ARBA" id="ARBA00022553"/>
    </source>
</evidence>
<reference evidence="10 11" key="1">
    <citation type="submission" date="2018-06" db="EMBL/GenBank/DDBJ databases">
        <title>Genomic Encyclopedia of Type Strains, Phase IV (KMG-IV): sequencing the most valuable type-strain genomes for metagenomic binning, comparative biology and taxonomic classification.</title>
        <authorList>
            <person name="Goeker M."/>
        </authorList>
    </citation>
    <scope>NUCLEOTIDE SEQUENCE [LARGE SCALE GENOMIC DNA]</scope>
    <source>
        <strain evidence="10 11">DSM 25532</strain>
    </source>
</reference>
<comment type="caution">
    <text evidence="10">The sequence shown here is derived from an EMBL/GenBank/DDBJ whole genome shotgun (WGS) entry which is preliminary data.</text>
</comment>
<proteinExistence type="predicted"/>
<dbReference type="InterPro" id="IPR039420">
    <property type="entry name" value="WalR-like"/>
</dbReference>
<dbReference type="InterPro" id="IPR001867">
    <property type="entry name" value="OmpR/PhoB-type_DNA-bd"/>
</dbReference>
<dbReference type="AlphaFoldDB" id="A0A366HQ51"/>
<feature type="domain" description="Response regulatory" evidence="8">
    <location>
        <begin position="6"/>
        <end position="122"/>
    </location>
</feature>
<name>A0A366HQ51_9BACT</name>
<evidence type="ECO:0000259" key="9">
    <source>
        <dbReference type="PROSITE" id="PS51755"/>
    </source>
</evidence>
<protein>
    <submittedName>
        <fullName evidence="10">Winged helix family two component transcriptional regulator</fullName>
    </submittedName>
</protein>
<dbReference type="Gene3D" id="3.40.50.2300">
    <property type="match status" value="1"/>
</dbReference>
<evidence type="ECO:0000256" key="2">
    <source>
        <dbReference type="ARBA" id="ARBA00023012"/>
    </source>
</evidence>
<dbReference type="GO" id="GO:0005829">
    <property type="term" value="C:cytosol"/>
    <property type="evidence" value="ECO:0007669"/>
    <property type="project" value="TreeGrafter"/>
</dbReference>
<dbReference type="Pfam" id="PF00486">
    <property type="entry name" value="Trans_reg_C"/>
    <property type="match status" value="1"/>
</dbReference>
<dbReference type="InterPro" id="IPR011006">
    <property type="entry name" value="CheY-like_superfamily"/>
</dbReference>
<organism evidence="10 11">
    <name type="scientific">Roseimicrobium gellanilyticum</name>
    <dbReference type="NCBI Taxonomy" id="748857"/>
    <lineage>
        <taxon>Bacteria</taxon>
        <taxon>Pseudomonadati</taxon>
        <taxon>Verrucomicrobiota</taxon>
        <taxon>Verrucomicrobiia</taxon>
        <taxon>Verrucomicrobiales</taxon>
        <taxon>Verrucomicrobiaceae</taxon>
        <taxon>Roseimicrobium</taxon>
    </lineage>
</organism>
<dbReference type="Gene3D" id="6.10.250.690">
    <property type="match status" value="1"/>
</dbReference>
<keyword evidence="11" id="KW-1185">Reference proteome</keyword>
<dbReference type="PANTHER" id="PTHR48111">
    <property type="entry name" value="REGULATOR OF RPOS"/>
    <property type="match status" value="1"/>
</dbReference>
<evidence type="ECO:0000256" key="7">
    <source>
        <dbReference type="PROSITE-ProRule" id="PRU01091"/>
    </source>
</evidence>
<dbReference type="SMART" id="SM00448">
    <property type="entry name" value="REC"/>
    <property type="match status" value="1"/>
</dbReference>
<accession>A0A366HQ51</accession>
<keyword evidence="1 6" id="KW-0597">Phosphoprotein</keyword>
<dbReference type="GO" id="GO:0000976">
    <property type="term" value="F:transcription cis-regulatory region binding"/>
    <property type="evidence" value="ECO:0007669"/>
    <property type="project" value="TreeGrafter"/>
</dbReference>
<sequence>MSDKPLILIADDEEDVRELVGMNLRRAGFDTVEAADGLQALTAARGRRPDAIVLDVMMPGRDGLQVCQELREDERTLRIPIIMLTAKGQTLDRIAGLEKGADDYIAKPFSPKELVLRVQALLRRAAVVGEGTELKEGPFVFDLASVRLTINGSHMELTLLEFKLLHLLASRKGEVVERDHILREVWGYTGNVQTRTLDTHVKRLREKLGEHADWLQTSRGFGYVFRAPAAVAV</sequence>
<evidence type="ECO:0000259" key="8">
    <source>
        <dbReference type="PROSITE" id="PS50110"/>
    </source>
</evidence>
<keyword evidence="3" id="KW-0805">Transcription regulation</keyword>
<dbReference type="Gene3D" id="1.10.10.10">
    <property type="entry name" value="Winged helix-like DNA-binding domain superfamily/Winged helix DNA-binding domain"/>
    <property type="match status" value="1"/>
</dbReference>
<dbReference type="PROSITE" id="PS51755">
    <property type="entry name" value="OMPR_PHOB"/>
    <property type="match status" value="1"/>
</dbReference>
<feature type="DNA-binding region" description="OmpR/PhoB-type" evidence="7">
    <location>
        <begin position="131"/>
        <end position="227"/>
    </location>
</feature>
<dbReference type="CDD" id="cd00383">
    <property type="entry name" value="trans_reg_C"/>
    <property type="match status" value="1"/>
</dbReference>
<dbReference type="InterPro" id="IPR036388">
    <property type="entry name" value="WH-like_DNA-bd_sf"/>
</dbReference>
<dbReference type="EMBL" id="QNRR01000002">
    <property type="protein sequence ID" value="RBP45770.1"/>
    <property type="molecule type" value="Genomic_DNA"/>
</dbReference>
<keyword evidence="5" id="KW-0804">Transcription</keyword>
<dbReference type="SUPFAM" id="SSF52172">
    <property type="entry name" value="CheY-like"/>
    <property type="match status" value="1"/>
</dbReference>
<dbReference type="InterPro" id="IPR016032">
    <property type="entry name" value="Sig_transdc_resp-reg_C-effctor"/>
</dbReference>
<dbReference type="PANTHER" id="PTHR48111:SF21">
    <property type="entry name" value="DNA-BINDING DUAL MASTER TRANSCRIPTIONAL REGULATOR RPAA"/>
    <property type="match status" value="1"/>
</dbReference>
<dbReference type="OrthoDB" id="9778145at2"/>
<feature type="modified residue" description="4-aspartylphosphate" evidence="6">
    <location>
        <position position="55"/>
    </location>
</feature>
<evidence type="ECO:0000313" key="10">
    <source>
        <dbReference type="EMBL" id="RBP45770.1"/>
    </source>
</evidence>
<dbReference type="GO" id="GO:0000156">
    <property type="term" value="F:phosphorelay response regulator activity"/>
    <property type="evidence" value="ECO:0007669"/>
    <property type="project" value="TreeGrafter"/>
</dbReference>
<dbReference type="GO" id="GO:0006355">
    <property type="term" value="P:regulation of DNA-templated transcription"/>
    <property type="evidence" value="ECO:0007669"/>
    <property type="project" value="InterPro"/>
</dbReference>
<evidence type="ECO:0000256" key="3">
    <source>
        <dbReference type="ARBA" id="ARBA00023015"/>
    </source>
</evidence>
<feature type="domain" description="OmpR/PhoB-type" evidence="9">
    <location>
        <begin position="131"/>
        <end position="227"/>
    </location>
</feature>
<evidence type="ECO:0000256" key="5">
    <source>
        <dbReference type="ARBA" id="ARBA00023163"/>
    </source>
</evidence>
<evidence type="ECO:0000256" key="6">
    <source>
        <dbReference type="PROSITE-ProRule" id="PRU00169"/>
    </source>
</evidence>
<dbReference type="RefSeq" id="WP_113957341.1">
    <property type="nucleotide sequence ID" value="NZ_QNRR01000002.1"/>
</dbReference>
<evidence type="ECO:0000256" key="4">
    <source>
        <dbReference type="ARBA" id="ARBA00023125"/>
    </source>
</evidence>
<dbReference type="Proteomes" id="UP000253426">
    <property type="component" value="Unassembled WGS sequence"/>
</dbReference>
<dbReference type="SMART" id="SM00862">
    <property type="entry name" value="Trans_reg_C"/>
    <property type="match status" value="1"/>
</dbReference>
<dbReference type="InterPro" id="IPR001789">
    <property type="entry name" value="Sig_transdc_resp-reg_receiver"/>
</dbReference>
<gene>
    <name evidence="10" type="ORF">DES53_102152</name>
</gene>
<dbReference type="SUPFAM" id="SSF46894">
    <property type="entry name" value="C-terminal effector domain of the bipartite response regulators"/>
    <property type="match status" value="1"/>
</dbReference>
<keyword evidence="4 7" id="KW-0238">DNA-binding</keyword>